<dbReference type="AlphaFoldDB" id="A0A165CQ16"/>
<evidence type="ECO:0000313" key="1">
    <source>
        <dbReference type="EMBL" id="KZV82881.1"/>
    </source>
</evidence>
<gene>
    <name evidence="1" type="ORF">EXIGLDRAFT_754692</name>
</gene>
<sequence>MAADAVKQADSRTLGEAAAFHLTSGSAKRVLAQLSPPIDKSDLNPSMPSHELIGSPYLNDKGEPIVMPQDGIYKALGKLADMPEFELSTAIKYTRFLGELATLAPGLVRKAAGQKWVPGLCRAGGVAIEVVGGIYTRQQYDDEDDNTGWWLWAETCLEAAIRAGLSIYLTPWLTGSLLVLVAPILPGATVGCVACVSGFSVSWIVQSSVTLAWPHGRKMVRAASRWVFGWF</sequence>
<protein>
    <submittedName>
        <fullName evidence="1">Uncharacterized protein</fullName>
    </submittedName>
</protein>
<accession>A0A165CQ16</accession>
<name>A0A165CQ16_EXIGL</name>
<organism evidence="1 2">
    <name type="scientific">Exidia glandulosa HHB12029</name>
    <dbReference type="NCBI Taxonomy" id="1314781"/>
    <lineage>
        <taxon>Eukaryota</taxon>
        <taxon>Fungi</taxon>
        <taxon>Dikarya</taxon>
        <taxon>Basidiomycota</taxon>
        <taxon>Agaricomycotina</taxon>
        <taxon>Agaricomycetes</taxon>
        <taxon>Auriculariales</taxon>
        <taxon>Exidiaceae</taxon>
        <taxon>Exidia</taxon>
    </lineage>
</organism>
<keyword evidence="2" id="KW-1185">Reference proteome</keyword>
<dbReference type="EMBL" id="KV426299">
    <property type="protein sequence ID" value="KZV82881.1"/>
    <property type="molecule type" value="Genomic_DNA"/>
</dbReference>
<reference evidence="1 2" key="1">
    <citation type="journal article" date="2016" name="Mol. Biol. Evol.">
        <title>Comparative Genomics of Early-Diverging Mushroom-Forming Fungi Provides Insights into the Origins of Lignocellulose Decay Capabilities.</title>
        <authorList>
            <person name="Nagy L.G."/>
            <person name="Riley R."/>
            <person name="Tritt A."/>
            <person name="Adam C."/>
            <person name="Daum C."/>
            <person name="Floudas D."/>
            <person name="Sun H."/>
            <person name="Yadav J.S."/>
            <person name="Pangilinan J."/>
            <person name="Larsson K.H."/>
            <person name="Matsuura K."/>
            <person name="Barry K."/>
            <person name="Labutti K."/>
            <person name="Kuo R."/>
            <person name="Ohm R.A."/>
            <person name="Bhattacharya S.S."/>
            <person name="Shirouzu T."/>
            <person name="Yoshinaga Y."/>
            <person name="Martin F.M."/>
            <person name="Grigoriev I.V."/>
            <person name="Hibbett D.S."/>
        </authorList>
    </citation>
    <scope>NUCLEOTIDE SEQUENCE [LARGE SCALE GENOMIC DNA]</scope>
    <source>
        <strain evidence="1 2">HHB12029</strain>
    </source>
</reference>
<dbReference type="InParanoid" id="A0A165CQ16"/>
<dbReference type="Proteomes" id="UP000077266">
    <property type="component" value="Unassembled WGS sequence"/>
</dbReference>
<proteinExistence type="predicted"/>
<evidence type="ECO:0000313" key="2">
    <source>
        <dbReference type="Proteomes" id="UP000077266"/>
    </source>
</evidence>